<sequence>MKASVITSAVLHGLVLTWAMVSLGAPESFKVEDFEAMPVDLVPVESITQMQQGDKKAPKKETSAPVPTTRPPIPQPAENAGDNNVDLKTPPVPNAKPSNTEAAAANSSDKPMPKIDPKPNDVKEIVKEETEVEQPKEVASIPPPKPVEVTPPKPEEKPLEEQAKPEEPPKPDAEALPDNVPTPVAKPQVKPPEPQKPAEKPPEKTPDQPKTADVPTDKKKADKKQETAKSASSMKSDFNADEVAALLNKTDPSAGGAKRSTQEASLGAKKSNGGAALSQSEIDAVRGQISGNWTVVSGLAGANEVHLKVRVQLDPAGNVVGDPEVIASGGPDSTRQALKSSVYRAVMKSSPLKNLPADKYEGENGWNELDLNFDASDLGI</sequence>
<reference evidence="2" key="1">
    <citation type="submission" date="2019-10" db="EMBL/GenBank/DDBJ databases">
        <title>Rhizobium leguminosarum symbiovar viciae collection.</title>
        <authorList>
            <person name="Boivin S."/>
            <person name="Lepetit M."/>
        </authorList>
    </citation>
    <scope>NUCLEOTIDE SEQUENCE</scope>
    <source>
        <strain evidence="2">L143</strain>
    </source>
</reference>
<name>A0A8I2GN21_RHILV</name>
<feature type="compositionally biased region" description="Basic and acidic residues" evidence="1">
    <location>
        <begin position="53"/>
        <end position="62"/>
    </location>
</feature>
<feature type="compositionally biased region" description="Low complexity" evidence="1">
    <location>
        <begin position="174"/>
        <end position="188"/>
    </location>
</feature>
<evidence type="ECO:0000313" key="2">
    <source>
        <dbReference type="EMBL" id="NKM45424.1"/>
    </source>
</evidence>
<gene>
    <name evidence="2" type="ORF">GFL91_10585</name>
</gene>
<feature type="compositionally biased region" description="Basic and acidic residues" evidence="1">
    <location>
        <begin position="153"/>
        <end position="173"/>
    </location>
</feature>
<dbReference type="AlphaFoldDB" id="A0A8I2GN21"/>
<feature type="compositionally biased region" description="Pro residues" evidence="1">
    <location>
        <begin position="141"/>
        <end position="152"/>
    </location>
</feature>
<protein>
    <recommendedName>
        <fullName evidence="4">TolA outer membrane protein</fullName>
    </recommendedName>
</protein>
<evidence type="ECO:0000313" key="3">
    <source>
        <dbReference type="Proteomes" id="UP000662259"/>
    </source>
</evidence>
<dbReference type="RefSeq" id="WP_168275866.1">
    <property type="nucleotide sequence ID" value="NZ_WIEZ01000005.1"/>
</dbReference>
<evidence type="ECO:0008006" key="4">
    <source>
        <dbReference type="Google" id="ProtNLM"/>
    </source>
</evidence>
<dbReference type="Gene3D" id="3.30.1150.10">
    <property type="match status" value="1"/>
</dbReference>
<accession>A0A8I2GN21</accession>
<feature type="compositionally biased region" description="Basic and acidic residues" evidence="1">
    <location>
        <begin position="215"/>
        <end position="227"/>
    </location>
</feature>
<feature type="compositionally biased region" description="Polar residues" evidence="1">
    <location>
        <begin position="96"/>
        <end position="109"/>
    </location>
</feature>
<evidence type="ECO:0000256" key="1">
    <source>
        <dbReference type="SAM" id="MobiDB-lite"/>
    </source>
</evidence>
<dbReference type="Proteomes" id="UP000662259">
    <property type="component" value="Unassembled WGS sequence"/>
</dbReference>
<dbReference type="EMBL" id="WIEZ01000005">
    <property type="protein sequence ID" value="NKM45424.1"/>
    <property type="molecule type" value="Genomic_DNA"/>
</dbReference>
<feature type="compositionally biased region" description="Basic and acidic residues" evidence="1">
    <location>
        <begin position="111"/>
        <end position="136"/>
    </location>
</feature>
<organism evidence="2 3">
    <name type="scientific">Rhizobium leguminosarum bv. viciae</name>
    <dbReference type="NCBI Taxonomy" id="387"/>
    <lineage>
        <taxon>Bacteria</taxon>
        <taxon>Pseudomonadati</taxon>
        <taxon>Pseudomonadota</taxon>
        <taxon>Alphaproteobacteria</taxon>
        <taxon>Hyphomicrobiales</taxon>
        <taxon>Rhizobiaceae</taxon>
        <taxon>Rhizobium/Agrobacterium group</taxon>
        <taxon>Rhizobium</taxon>
    </lineage>
</organism>
<feature type="compositionally biased region" description="Basic and acidic residues" evidence="1">
    <location>
        <begin position="196"/>
        <end position="207"/>
    </location>
</feature>
<proteinExistence type="predicted"/>
<comment type="caution">
    <text evidence="2">The sequence shown here is derived from an EMBL/GenBank/DDBJ whole genome shotgun (WGS) entry which is preliminary data.</text>
</comment>
<feature type="region of interest" description="Disordered" evidence="1">
    <location>
        <begin position="48"/>
        <end position="277"/>
    </location>
</feature>